<dbReference type="OrthoDB" id="6155786at2759"/>
<accession>A0A8W8HSU0</accession>
<dbReference type="Proteomes" id="UP000005408">
    <property type="component" value="Unassembled WGS sequence"/>
</dbReference>
<keyword evidence="2" id="KW-0677">Repeat</keyword>
<evidence type="ECO:0000259" key="3">
    <source>
        <dbReference type="PROSITE" id="PS50097"/>
    </source>
</evidence>
<feature type="domain" description="BTB" evidence="3">
    <location>
        <begin position="54"/>
        <end position="120"/>
    </location>
</feature>
<dbReference type="PROSITE" id="PS50097">
    <property type="entry name" value="BTB"/>
    <property type="match status" value="1"/>
</dbReference>
<evidence type="ECO:0000256" key="1">
    <source>
        <dbReference type="ARBA" id="ARBA00022441"/>
    </source>
</evidence>
<dbReference type="Pfam" id="PF00651">
    <property type="entry name" value="BTB"/>
    <property type="match status" value="1"/>
</dbReference>
<protein>
    <recommendedName>
        <fullName evidence="3">BTB domain-containing protein</fullName>
    </recommendedName>
</protein>
<dbReference type="OMA" id="NGERECI"/>
<reference evidence="4" key="1">
    <citation type="submission" date="2022-08" db="UniProtKB">
        <authorList>
            <consortium name="EnsemblMetazoa"/>
        </authorList>
    </citation>
    <scope>IDENTIFICATION</scope>
    <source>
        <strain evidence="4">05x7-T-G4-1.051#20</strain>
    </source>
</reference>
<evidence type="ECO:0000256" key="2">
    <source>
        <dbReference type="ARBA" id="ARBA00022737"/>
    </source>
</evidence>
<dbReference type="Gene3D" id="1.25.40.420">
    <property type="match status" value="1"/>
</dbReference>
<dbReference type="PANTHER" id="PTHR45632">
    <property type="entry name" value="LD33804P"/>
    <property type="match status" value="1"/>
</dbReference>
<evidence type="ECO:0000313" key="4">
    <source>
        <dbReference type="EnsemblMetazoa" id="G10827.12:cds"/>
    </source>
</evidence>
<dbReference type="Gene3D" id="2.120.10.80">
    <property type="entry name" value="Kelch-type beta propeller"/>
    <property type="match status" value="2"/>
</dbReference>
<dbReference type="AlphaFoldDB" id="A0A8W8HSU0"/>
<name>A0A8W8HSU0_MAGGI</name>
<dbReference type="CDD" id="cd18186">
    <property type="entry name" value="BTB_POZ_ZBTB_KLHL-like"/>
    <property type="match status" value="1"/>
</dbReference>
<organism evidence="4 5">
    <name type="scientific">Magallana gigas</name>
    <name type="common">Pacific oyster</name>
    <name type="synonym">Crassostrea gigas</name>
    <dbReference type="NCBI Taxonomy" id="29159"/>
    <lineage>
        <taxon>Eukaryota</taxon>
        <taxon>Metazoa</taxon>
        <taxon>Spiralia</taxon>
        <taxon>Lophotrochozoa</taxon>
        <taxon>Mollusca</taxon>
        <taxon>Bivalvia</taxon>
        <taxon>Autobranchia</taxon>
        <taxon>Pteriomorphia</taxon>
        <taxon>Ostreida</taxon>
        <taxon>Ostreoidea</taxon>
        <taxon>Ostreidae</taxon>
        <taxon>Magallana</taxon>
    </lineage>
</organism>
<sequence>MSETFEEYLCPMTFRQIEPKMDDPFPRTLGNRAMHSLSLQRHLHDQMQSNSELCDVILVVNQVEIRAHWSVLVMCPYFQSLYDSGLKERMSGKINLLIGKTPAVRVAISFLYTGEAEITYETVKDILEVADYFQINELKSCCQSYLESMTMTVENCVQMCLLCSLYNLEFYNKVFEFLRGHLPDIMQQEDALTLTSESVMSLLTDPTLSYVEQKQFYEFIIKWSEFDLENREAFFPDLFCSLDLQKIPRSVLENEIEGNPLVKKDKRCQVHILNIKMKYITGLIKEDDGVREAILVAGGCSQVMFASIFSILPFRESLAVKSLLGYILAEDRWIELAPLPHQMQQAIMTFCSKKNCLYIFDQGNQSFSSRVFIYKFDLEETKWTSFLLELPENHISGSLHTIVACSGKLFAVISCHIIQKGGQNVQWSTFLMEVKEDGTKSEIKNHLFQRNENTSVVACVMQDRKICILATKVGAIPRRKGKSTKFFVYDAALNRKYEYSRGVNWDNLMFAAGDEIVVTRMGKFSCMKYSMTTRKWRHVKEQFLPFPTQPFESTDFSSISDGSNFYVFGGKGVKSMESVAEAMCYNYAEKKWKKLQELPQPLRQGATCCIQLPSNLAKCHIKCPHCIFFPSRSRAKYDVHYQREEDDDEYDYDDGSGYTFDDDYVSDGLWSDGVPDYLDDDEYDDYENWFI</sequence>
<dbReference type="InterPro" id="IPR011705">
    <property type="entry name" value="BACK"/>
</dbReference>
<dbReference type="EnsemblMetazoa" id="G10827.12">
    <property type="protein sequence ID" value="G10827.12:cds"/>
    <property type="gene ID" value="G10827"/>
</dbReference>
<dbReference type="InterPro" id="IPR000210">
    <property type="entry name" value="BTB/POZ_dom"/>
</dbReference>
<dbReference type="SMART" id="SM00875">
    <property type="entry name" value="BACK"/>
    <property type="match status" value="1"/>
</dbReference>
<dbReference type="Gene3D" id="3.30.710.10">
    <property type="entry name" value="Potassium Channel Kv1.1, Chain A"/>
    <property type="match status" value="1"/>
</dbReference>
<keyword evidence="5" id="KW-1185">Reference proteome</keyword>
<keyword evidence="1" id="KW-0880">Kelch repeat</keyword>
<dbReference type="SUPFAM" id="SSF54695">
    <property type="entry name" value="POZ domain"/>
    <property type="match status" value="1"/>
</dbReference>
<evidence type="ECO:0000313" key="5">
    <source>
        <dbReference type="Proteomes" id="UP000005408"/>
    </source>
</evidence>
<dbReference type="InterPro" id="IPR015915">
    <property type="entry name" value="Kelch-typ_b-propeller"/>
</dbReference>
<dbReference type="SUPFAM" id="SSF117281">
    <property type="entry name" value="Kelch motif"/>
    <property type="match status" value="2"/>
</dbReference>
<dbReference type="InterPro" id="IPR011333">
    <property type="entry name" value="SKP1/BTB/POZ_sf"/>
</dbReference>
<dbReference type="Pfam" id="PF07707">
    <property type="entry name" value="BACK"/>
    <property type="match status" value="1"/>
</dbReference>
<dbReference type="PANTHER" id="PTHR45632:SF30">
    <property type="entry name" value="BTB DOMAIN-CONTAINING PROTEIN"/>
    <property type="match status" value="1"/>
</dbReference>
<proteinExistence type="predicted"/>
<dbReference type="SMART" id="SM00225">
    <property type="entry name" value="BTB"/>
    <property type="match status" value="1"/>
</dbReference>